<feature type="compositionally biased region" description="Basic residues" evidence="1">
    <location>
        <begin position="614"/>
        <end position="626"/>
    </location>
</feature>
<feature type="compositionally biased region" description="Basic and acidic residues" evidence="1">
    <location>
        <begin position="460"/>
        <end position="477"/>
    </location>
</feature>
<feature type="compositionally biased region" description="Basic and acidic residues" evidence="1">
    <location>
        <begin position="696"/>
        <end position="712"/>
    </location>
</feature>
<keyword evidence="3" id="KW-1185">Reference proteome</keyword>
<feature type="region of interest" description="Disordered" evidence="1">
    <location>
        <begin position="400"/>
        <end position="653"/>
    </location>
</feature>
<feature type="compositionally biased region" description="Basic and acidic residues" evidence="1">
    <location>
        <begin position="627"/>
        <end position="651"/>
    </location>
</feature>
<feature type="compositionally biased region" description="Basic and acidic residues" evidence="1">
    <location>
        <begin position="219"/>
        <end position="237"/>
    </location>
</feature>
<organism evidence="2 3">
    <name type="scientific">Mycena sanguinolenta</name>
    <dbReference type="NCBI Taxonomy" id="230812"/>
    <lineage>
        <taxon>Eukaryota</taxon>
        <taxon>Fungi</taxon>
        <taxon>Dikarya</taxon>
        <taxon>Basidiomycota</taxon>
        <taxon>Agaricomycotina</taxon>
        <taxon>Agaricomycetes</taxon>
        <taxon>Agaricomycetidae</taxon>
        <taxon>Agaricales</taxon>
        <taxon>Marasmiineae</taxon>
        <taxon>Mycenaceae</taxon>
        <taxon>Mycena</taxon>
    </lineage>
</organism>
<protein>
    <submittedName>
        <fullName evidence="2">Uncharacterized protein</fullName>
    </submittedName>
</protein>
<feature type="compositionally biased region" description="Low complexity" evidence="1">
    <location>
        <begin position="524"/>
        <end position="547"/>
    </location>
</feature>
<gene>
    <name evidence="2" type="ORF">MSAN_02379300</name>
</gene>
<accession>A0A8H7CE77</accession>
<feature type="region of interest" description="Disordered" evidence="1">
    <location>
        <begin position="667"/>
        <end position="687"/>
    </location>
</feature>
<dbReference type="AlphaFoldDB" id="A0A8H7CE77"/>
<feature type="compositionally biased region" description="Low complexity" evidence="1">
    <location>
        <begin position="431"/>
        <end position="451"/>
    </location>
</feature>
<feature type="region of interest" description="Disordered" evidence="1">
    <location>
        <begin position="51"/>
        <end position="71"/>
    </location>
</feature>
<feature type="region of interest" description="Disordered" evidence="1">
    <location>
        <begin position="693"/>
        <end position="712"/>
    </location>
</feature>
<evidence type="ECO:0000313" key="2">
    <source>
        <dbReference type="EMBL" id="KAF7334344.1"/>
    </source>
</evidence>
<comment type="caution">
    <text evidence="2">The sequence shown here is derived from an EMBL/GenBank/DDBJ whole genome shotgun (WGS) entry which is preliminary data.</text>
</comment>
<dbReference type="Proteomes" id="UP000623467">
    <property type="component" value="Unassembled WGS sequence"/>
</dbReference>
<dbReference type="OrthoDB" id="3065040at2759"/>
<feature type="compositionally biased region" description="Pro residues" evidence="1">
    <location>
        <begin position="400"/>
        <end position="430"/>
    </location>
</feature>
<feature type="compositionally biased region" description="Basic and acidic residues" evidence="1">
    <location>
        <begin position="571"/>
        <end position="587"/>
    </location>
</feature>
<name>A0A8H7CE77_9AGAR</name>
<evidence type="ECO:0000256" key="1">
    <source>
        <dbReference type="SAM" id="MobiDB-lite"/>
    </source>
</evidence>
<dbReference type="EMBL" id="JACAZH010000048">
    <property type="protein sequence ID" value="KAF7334344.1"/>
    <property type="molecule type" value="Genomic_DNA"/>
</dbReference>
<reference evidence="2" key="1">
    <citation type="submission" date="2020-05" db="EMBL/GenBank/DDBJ databases">
        <title>Mycena genomes resolve the evolution of fungal bioluminescence.</title>
        <authorList>
            <person name="Tsai I.J."/>
        </authorList>
    </citation>
    <scope>NUCLEOTIDE SEQUENCE</scope>
    <source>
        <strain evidence="2">160909Yilan</strain>
    </source>
</reference>
<evidence type="ECO:0000313" key="3">
    <source>
        <dbReference type="Proteomes" id="UP000623467"/>
    </source>
</evidence>
<sequence length="712" mass="78721">MSLLIYRPPWGFRIERVRLRCIWSSFSLGSGRRGICTRKNRSLAPTCSTNEHPRCGTRPKSPSFRAGAMKGSHERVLSLPPAYLPREPPRAAANQYAAPAVETRSLDSARVPWVVPPPIQSKKKGKWSDWELEEFNGEPAWMHRGRNNRPHARNVRYDRQRVRRLYFGQVDLPEGVLYEERFGAPVPRFPFFMGGEQNAVPQPASHWMYTTMEPASGDEGARARTPEAEELPEREGESTQQEEENAKRKGKGRATTESADEDSDDGGMIVDESSISAPQSHVVVVRGADPQYSALMFRNLAADVFSRSSARPESILNAQGMLWIRFPTTTEGVRAFGALPSLGEGVTAAFQSEEAFVEAARYTRDCWTLETTEETLPAYNENPVAAPVMEIPIVIQVLSPPAPPPHPPPTPPSAVPDPPVNPRPTSPPSRAPATPICGASNGAALNGANPGESSALEGARSLRLDPPRAPRALRDTIQRLPAPPTAPRSTPRGPRTERAPTLPFASNSDKKPRTSSTRSHRSLSQRLTTPSLPRPSLLERLSSPSTSAEAGPSFNRLGRRNSPNPPALLARLRDPESSTSLRDRLDEDWVEGMDNAKDYEEDPQDTVGRDESPRKKRRARGKRSGKMAREIELQKQFREQRREATRRHQEAEAALTRAEELAEVVMQGPVASGSTGIQPEREDVDMEDGEIAEFEGWTKEGDDDDMGPRGEE</sequence>
<feature type="region of interest" description="Disordered" evidence="1">
    <location>
        <begin position="212"/>
        <end position="266"/>
    </location>
</feature>
<proteinExistence type="predicted"/>